<keyword evidence="2" id="KW-1185">Reference proteome</keyword>
<dbReference type="InterPro" id="IPR028994">
    <property type="entry name" value="Integrin_alpha_N"/>
</dbReference>
<proteinExistence type="predicted"/>
<comment type="caution">
    <text evidence="1">The sequence shown here is derived from an EMBL/GenBank/DDBJ whole genome shotgun (WGS) entry which is preliminary data.</text>
</comment>
<sequence>MEKILLKQAFELDTGQELGQCRAVPVRLGKVRAFLALYGADFDVDPYVEMFFFPKDTLKMLVFNQEGQILWKRDLGEGVIPGVWFCPVLAFDLDGDGIDEIWFVNNENADHPLGTASYTLCGLNGLTGEKTAEIPWPKTAECRSMQLSQQFRNFIVGGYANGRPVLTAAQGTYGDMFFEGFGPGLELLWETHIRADEPGARGSHMCPVLDLNGDGTDELLWGERCLELAGGKELFCADRSSYRGHSDVIQPVFRDGRPWRLFTCREGDPGASPRLCCYDTEGNRIWGNLEQGHMDLGWTARLGENREHYAMGIRIGHKSCGPDGRYHDRYEEFVYKVEDGSEVDLGFSVYKSMPVDLNGDGYHEIVYGLPASTGDVRDRFGKLAGNVGGTVALSGKLLSRGGEQLLVFTKDGKISIWYDANARDTEEARARYENPFYEKAMGVSGNGYNWCILGGI</sequence>
<accession>A0A4V2F5W6</accession>
<dbReference type="Proteomes" id="UP000292927">
    <property type="component" value="Unassembled WGS sequence"/>
</dbReference>
<dbReference type="SUPFAM" id="SSF69318">
    <property type="entry name" value="Integrin alpha N-terminal domain"/>
    <property type="match status" value="1"/>
</dbReference>
<organism evidence="1 2">
    <name type="scientific">Cuneatibacter caecimuris</name>
    <dbReference type="NCBI Taxonomy" id="1796618"/>
    <lineage>
        <taxon>Bacteria</taxon>
        <taxon>Bacillati</taxon>
        <taxon>Bacillota</taxon>
        <taxon>Clostridia</taxon>
        <taxon>Lachnospirales</taxon>
        <taxon>Lachnospiraceae</taxon>
        <taxon>Cuneatibacter</taxon>
    </lineage>
</organism>
<evidence type="ECO:0008006" key="3">
    <source>
        <dbReference type="Google" id="ProtNLM"/>
    </source>
</evidence>
<dbReference type="OrthoDB" id="2056535at2"/>
<gene>
    <name evidence="1" type="ORF">EV209_2087</name>
</gene>
<name>A0A4V2F5W6_9FIRM</name>
<evidence type="ECO:0000313" key="2">
    <source>
        <dbReference type="Proteomes" id="UP000292927"/>
    </source>
</evidence>
<dbReference type="AlphaFoldDB" id="A0A4V2F5W6"/>
<reference evidence="1 2" key="1">
    <citation type="submission" date="2019-02" db="EMBL/GenBank/DDBJ databases">
        <title>Genomic Encyclopedia of Type Strains, Phase IV (KMG-IV): sequencing the most valuable type-strain genomes for metagenomic binning, comparative biology and taxonomic classification.</title>
        <authorList>
            <person name="Goeker M."/>
        </authorList>
    </citation>
    <scope>NUCLEOTIDE SEQUENCE [LARGE SCALE GENOMIC DNA]</scope>
    <source>
        <strain evidence="1 2">DSM 29486</strain>
    </source>
</reference>
<evidence type="ECO:0000313" key="1">
    <source>
        <dbReference type="EMBL" id="RZS94249.1"/>
    </source>
</evidence>
<dbReference type="EMBL" id="SGXF01000004">
    <property type="protein sequence ID" value="RZS94249.1"/>
    <property type="molecule type" value="Genomic_DNA"/>
</dbReference>
<dbReference type="RefSeq" id="WP_130435378.1">
    <property type="nucleotide sequence ID" value="NZ_SGXF01000004.1"/>
</dbReference>
<protein>
    <recommendedName>
        <fullName evidence="3">VCBS repeat protein</fullName>
    </recommendedName>
</protein>